<evidence type="ECO:0000256" key="10">
    <source>
        <dbReference type="ARBA" id="ARBA00023310"/>
    </source>
</evidence>
<dbReference type="AlphaFoldDB" id="A0A084EXN5"/>
<keyword evidence="6 13" id="KW-0375">Hydrogen ion transport</keyword>
<evidence type="ECO:0000256" key="2">
    <source>
        <dbReference type="ARBA" id="ARBA00022448"/>
    </source>
</evidence>
<evidence type="ECO:0000256" key="4">
    <source>
        <dbReference type="ARBA" id="ARBA00022547"/>
    </source>
</evidence>
<dbReference type="HAMAP" id="MF_01398">
    <property type="entry name" value="ATP_synth_b_bprime"/>
    <property type="match status" value="1"/>
</dbReference>
<dbReference type="GO" id="GO:0005886">
    <property type="term" value="C:plasma membrane"/>
    <property type="evidence" value="ECO:0007669"/>
    <property type="project" value="UniProtKB-SubCell"/>
</dbReference>
<keyword evidence="9 13" id="KW-0472">Membrane</keyword>
<comment type="function">
    <text evidence="11 13">F(1)F(0) ATP synthase produces ATP from ADP in the presence of a proton or sodium gradient. F-type ATPases consist of two structural domains, F(1) containing the extramembraneous catalytic core and F(0) containing the membrane proton channel, linked together by a central stalk and a peripheral stalk. During catalysis, ATP synthesis in the catalytic domain of F(1) is coupled via a rotary mechanism of the central stalk subunits to proton translocation.</text>
</comment>
<evidence type="ECO:0000256" key="8">
    <source>
        <dbReference type="ARBA" id="ARBA00023065"/>
    </source>
</evidence>
<dbReference type="PANTHER" id="PTHR33445:SF1">
    <property type="entry name" value="ATP SYNTHASE SUBUNIT B"/>
    <property type="match status" value="1"/>
</dbReference>
<dbReference type="NCBIfam" id="TIGR01144">
    <property type="entry name" value="ATP_synt_b"/>
    <property type="match status" value="1"/>
</dbReference>
<dbReference type="EMBL" id="JFDP01000061">
    <property type="protein sequence ID" value="KEZ22727.1"/>
    <property type="molecule type" value="Genomic_DNA"/>
</dbReference>
<dbReference type="OrthoDB" id="399036at2"/>
<keyword evidence="10 13" id="KW-0066">ATP synthesis</keyword>
<dbReference type="eggNOG" id="COG0711">
    <property type="taxonomic scope" value="Bacteria"/>
</dbReference>
<dbReference type="GO" id="GO:0045259">
    <property type="term" value="C:proton-transporting ATP synthase complex"/>
    <property type="evidence" value="ECO:0007669"/>
    <property type="project" value="UniProtKB-KW"/>
</dbReference>
<keyword evidence="3 13" id="KW-1003">Cell membrane</keyword>
<evidence type="ECO:0000256" key="9">
    <source>
        <dbReference type="ARBA" id="ARBA00023136"/>
    </source>
</evidence>
<keyword evidence="15" id="KW-0175">Coiled coil</keyword>
<evidence type="ECO:0000256" key="1">
    <source>
        <dbReference type="ARBA" id="ARBA00005513"/>
    </source>
</evidence>
<organism evidence="16 17">
    <name type="scientific">Ureaplasma diversum NCTC 246</name>
    <dbReference type="NCBI Taxonomy" id="1188241"/>
    <lineage>
        <taxon>Bacteria</taxon>
        <taxon>Bacillati</taxon>
        <taxon>Mycoplasmatota</taxon>
        <taxon>Mycoplasmoidales</taxon>
        <taxon>Mycoplasmoidaceae</taxon>
        <taxon>Ureaplasma</taxon>
    </lineage>
</organism>
<name>A0A084EXN5_9BACT</name>
<reference evidence="16 17" key="1">
    <citation type="submission" date="2014-02" db="EMBL/GenBank/DDBJ databases">
        <title>Genome sequence of Ureaplasma diversum strain 246.</title>
        <authorList>
            <person name="Sirand-Pugnet P."/>
            <person name="Breton M."/>
            <person name="Dordet-Frisoni E."/>
            <person name="Baranowski E."/>
            <person name="Barre A."/>
            <person name="Couture C."/>
            <person name="Dupuy V."/>
            <person name="Gaurivaud P."/>
            <person name="Jacob D."/>
            <person name="Lemaitre C."/>
            <person name="Manso-Silvan L."/>
            <person name="Nikolski M."/>
            <person name="Nouvel L.-X."/>
            <person name="Poumarat F."/>
            <person name="Tardy F."/>
            <person name="Thebault P."/>
            <person name="Theil S."/>
            <person name="Citti C."/>
            <person name="Thiaucourt F."/>
            <person name="Blanchard A."/>
        </authorList>
    </citation>
    <scope>NUCLEOTIDE SEQUENCE [LARGE SCALE GENOMIC DNA]</scope>
    <source>
        <strain evidence="16 17">NCTC 246</strain>
    </source>
</reference>
<evidence type="ECO:0000256" key="14">
    <source>
        <dbReference type="RuleBase" id="RU003848"/>
    </source>
</evidence>
<evidence type="ECO:0000256" key="6">
    <source>
        <dbReference type="ARBA" id="ARBA00022781"/>
    </source>
</evidence>
<dbReference type="InterPro" id="IPR002146">
    <property type="entry name" value="ATP_synth_b/b'su_bac/chlpt"/>
</dbReference>
<dbReference type="InterPro" id="IPR050059">
    <property type="entry name" value="ATP_synthase_B_chain"/>
</dbReference>
<keyword evidence="2 13" id="KW-0813">Transport</keyword>
<dbReference type="CDD" id="cd06503">
    <property type="entry name" value="ATP-synt_Fo_b"/>
    <property type="match status" value="1"/>
</dbReference>
<comment type="similarity">
    <text evidence="1 13 14">Belongs to the ATPase B chain family.</text>
</comment>
<keyword evidence="17" id="KW-1185">Reference proteome</keyword>
<evidence type="ECO:0000256" key="12">
    <source>
        <dbReference type="ARBA" id="ARBA00037847"/>
    </source>
</evidence>
<evidence type="ECO:0000256" key="5">
    <source>
        <dbReference type="ARBA" id="ARBA00022692"/>
    </source>
</evidence>
<proteinExistence type="inferred from homology"/>
<dbReference type="RefSeq" id="WP_081847826.1">
    <property type="nucleotide sequence ID" value="NZ_JFDP01000061.1"/>
</dbReference>
<comment type="function">
    <text evidence="13">Component of the F(0) channel, it forms part of the peripheral stalk, linking F(1) to F(0).</text>
</comment>
<evidence type="ECO:0000256" key="13">
    <source>
        <dbReference type="HAMAP-Rule" id="MF_01398"/>
    </source>
</evidence>
<keyword evidence="4 13" id="KW-0138">CF(0)</keyword>
<comment type="subcellular location">
    <subcellularLocation>
        <location evidence="13">Cell membrane</location>
        <topology evidence="13">Single-pass membrane protein</topology>
    </subcellularLocation>
    <subcellularLocation>
        <location evidence="12">Endomembrane system</location>
        <topology evidence="12">Single-pass membrane protein</topology>
    </subcellularLocation>
</comment>
<dbReference type="PANTHER" id="PTHR33445">
    <property type="entry name" value="ATP SYNTHASE SUBUNIT B', CHLOROPLASTIC"/>
    <property type="match status" value="1"/>
</dbReference>
<evidence type="ECO:0000256" key="15">
    <source>
        <dbReference type="SAM" id="Coils"/>
    </source>
</evidence>
<dbReference type="NCBIfam" id="NF004874">
    <property type="entry name" value="PRK06231.2-1"/>
    <property type="match status" value="1"/>
</dbReference>
<dbReference type="GO" id="GO:0046961">
    <property type="term" value="F:proton-transporting ATPase activity, rotational mechanism"/>
    <property type="evidence" value="ECO:0007669"/>
    <property type="project" value="TreeGrafter"/>
</dbReference>
<dbReference type="InterPro" id="IPR005864">
    <property type="entry name" value="ATP_synth_F0_bsu_bac"/>
</dbReference>
<protein>
    <recommendedName>
        <fullName evidence="13">ATP synthase subunit b</fullName>
    </recommendedName>
    <alternativeName>
        <fullName evidence="13">ATP synthase F(0) sector subunit b</fullName>
    </alternativeName>
    <alternativeName>
        <fullName evidence="13">ATPase subunit I</fullName>
    </alternativeName>
    <alternativeName>
        <fullName evidence="13">F-type ATPase subunit b</fullName>
        <shortName evidence="13">F-ATPase subunit b</shortName>
    </alternativeName>
</protein>
<evidence type="ECO:0000313" key="17">
    <source>
        <dbReference type="Proteomes" id="UP000028537"/>
    </source>
</evidence>
<keyword evidence="7 13" id="KW-1133">Transmembrane helix</keyword>
<evidence type="ECO:0000313" key="16">
    <source>
        <dbReference type="EMBL" id="KEZ22727.1"/>
    </source>
</evidence>
<comment type="caution">
    <text evidence="16">The sequence shown here is derived from an EMBL/GenBank/DDBJ whole genome shotgun (WGS) entry which is preliminary data.</text>
</comment>
<sequence length="206" mass="23311">MKINKKHLVASLSTLALGVFLVPFIASCTADIPELNPTEIINTLFPNAWVFLAQVGAMCLVFSLILWLIWKPTNKMLDKRREYIAKEIQDAEEAKAEAIAYLENAKQEHLSAQTQASQIIANTKAESQSYRSQLEQEAREAADKIVTSARINFAHEQEAELKRLQSEAREAAFFAAEALMKKEISREDNDKLVDEFIKDLETNLKK</sequence>
<dbReference type="Pfam" id="PF00430">
    <property type="entry name" value="ATP-synt_B"/>
    <property type="match status" value="1"/>
</dbReference>
<keyword evidence="8 13" id="KW-0406">Ion transport</keyword>
<feature type="coiled-coil region" evidence="15">
    <location>
        <begin position="88"/>
        <end position="140"/>
    </location>
</feature>
<feature type="transmembrane region" description="Helical" evidence="13">
    <location>
        <begin position="49"/>
        <end position="70"/>
    </location>
</feature>
<dbReference type="GO" id="GO:0012505">
    <property type="term" value="C:endomembrane system"/>
    <property type="evidence" value="ECO:0007669"/>
    <property type="project" value="UniProtKB-SubCell"/>
</dbReference>
<dbReference type="GO" id="GO:0046933">
    <property type="term" value="F:proton-transporting ATP synthase activity, rotational mechanism"/>
    <property type="evidence" value="ECO:0007669"/>
    <property type="project" value="UniProtKB-UniRule"/>
</dbReference>
<evidence type="ECO:0000256" key="7">
    <source>
        <dbReference type="ARBA" id="ARBA00022989"/>
    </source>
</evidence>
<dbReference type="PROSITE" id="PS51257">
    <property type="entry name" value="PROKAR_LIPOPROTEIN"/>
    <property type="match status" value="1"/>
</dbReference>
<dbReference type="Proteomes" id="UP000028537">
    <property type="component" value="Unassembled WGS sequence"/>
</dbReference>
<keyword evidence="5 13" id="KW-0812">Transmembrane</keyword>
<comment type="subunit">
    <text evidence="13">F-type ATPases have 2 components, F(1) - the catalytic core - and F(0) - the membrane proton channel. F(1) has five subunits: alpha(3), beta(3), gamma(1), delta(1), epsilon(1). F(0) has three main subunits: a(1), b(2) and c(10-14). The alpha and beta chains form an alternating ring which encloses part of the gamma chain. F(1) is attached to F(0) by a central stalk formed by the gamma and epsilon chains, while a peripheral stalk is formed by the delta and b chains.</text>
</comment>
<accession>A0A084EXN5</accession>
<evidence type="ECO:0000256" key="11">
    <source>
        <dbReference type="ARBA" id="ARBA00025198"/>
    </source>
</evidence>
<evidence type="ECO:0000256" key="3">
    <source>
        <dbReference type="ARBA" id="ARBA00022475"/>
    </source>
</evidence>
<gene>
    <name evidence="13 16" type="primary">atpF</name>
    <name evidence="16" type="ORF">UDIV_4970</name>
</gene>